<feature type="compositionally biased region" description="Low complexity" evidence="10">
    <location>
        <begin position="1"/>
        <end position="10"/>
    </location>
</feature>
<evidence type="ECO:0000313" key="13">
    <source>
        <dbReference type="EMBL" id="OXA63887.1"/>
    </source>
</evidence>
<evidence type="ECO:0000256" key="9">
    <source>
        <dbReference type="RuleBase" id="RU000682"/>
    </source>
</evidence>
<feature type="compositionally biased region" description="Acidic residues" evidence="10">
    <location>
        <begin position="131"/>
        <end position="141"/>
    </location>
</feature>
<dbReference type="Proteomes" id="UP000198287">
    <property type="component" value="Unassembled WGS sequence"/>
</dbReference>
<feature type="DNA-binding region" description="Homeobox" evidence="8">
    <location>
        <begin position="161"/>
        <end position="220"/>
    </location>
</feature>
<evidence type="ECO:0000256" key="4">
    <source>
        <dbReference type="ARBA" id="ARBA00023125"/>
    </source>
</evidence>
<dbReference type="SUPFAM" id="SSF46689">
    <property type="entry name" value="Homeodomain-like"/>
    <property type="match status" value="1"/>
</dbReference>
<dbReference type="InterPro" id="IPR009057">
    <property type="entry name" value="Homeodomain-like_sf"/>
</dbReference>
<dbReference type="InterPro" id="IPR017970">
    <property type="entry name" value="Homeobox_CS"/>
</dbReference>
<dbReference type="FunFam" id="1.10.10.60:FF:000071">
    <property type="entry name" value="Retinal homeobox gene 2"/>
    <property type="match status" value="1"/>
</dbReference>
<sequence>MSVGTGFEFQRGGGGGGRGRGGGSSDTSEESRRGVKRSRIKDLHSSDLSADEGDYSGIGTKIRPGSVGSDTSSDFGTGDGLPNGGGGGSVCGGNISQSFVANNNNNHHHHHQGTKGGHHHPHNNHDHDDLDINDEDVDGPDEDHPSSPGGADSIGEPKKKHRRNRTTFTTYQLHELERAFEKSHYPDVYSREELAMKVNLPEVRVQVWFQNRRAKWRRQEKMEAARLGLGDYPLSALGRSPGGSSANQAAMAGLLGAAASNQAALSFMTDPWLAASPLLGSTLSHALPGFLSHPNTCYPSYLTPPTSAGSLFSGSHHHHHHPHHHTTLIEPRSGVKLNSPLTAHHLSPINTPTTVGGGGGSPGATNSDSSPMGRSSSIAALRMKAKEHIETLSKVIQIT</sequence>
<dbReference type="GO" id="GO:0000981">
    <property type="term" value="F:DNA-binding transcription factor activity, RNA polymerase II-specific"/>
    <property type="evidence" value="ECO:0007669"/>
    <property type="project" value="InterPro"/>
</dbReference>
<feature type="compositionally biased region" description="Gly residues" evidence="10">
    <location>
        <begin position="11"/>
        <end position="24"/>
    </location>
</feature>
<dbReference type="OMA" id="HDDLDIN"/>
<dbReference type="GO" id="GO:0005634">
    <property type="term" value="C:nucleus"/>
    <property type="evidence" value="ECO:0007669"/>
    <property type="project" value="UniProtKB-SubCell"/>
</dbReference>
<feature type="region of interest" description="Disordered" evidence="10">
    <location>
        <begin position="1"/>
        <end position="165"/>
    </location>
</feature>
<evidence type="ECO:0000259" key="12">
    <source>
        <dbReference type="PROSITE" id="PS50803"/>
    </source>
</evidence>
<dbReference type="CDD" id="cd00086">
    <property type="entry name" value="homeodomain"/>
    <property type="match status" value="1"/>
</dbReference>
<dbReference type="PROSITE" id="PS50071">
    <property type="entry name" value="HOMEOBOX_2"/>
    <property type="match status" value="1"/>
</dbReference>
<keyword evidence="14" id="KW-1185">Reference proteome</keyword>
<protein>
    <submittedName>
        <fullName evidence="13">Retinal homeobox protein Rx1</fullName>
    </submittedName>
</protein>
<comment type="similarity">
    <text evidence="2">Belongs to the paired homeobox family. Bicoid subfamily.</text>
</comment>
<dbReference type="PANTHER" id="PTHR46271:SF4">
    <property type="entry name" value="HOMEOBOX PROTEIN, PUTATIVE-RELATED"/>
    <property type="match status" value="1"/>
</dbReference>
<proteinExistence type="inferred from homology"/>
<feature type="region of interest" description="Disordered" evidence="10">
    <location>
        <begin position="339"/>
        <end position="375"/>
    </location>
</feature>
<keyword evidence="6" id="KW-0804">Transcription</keyword>
<feature type="domain" description="OAR" evidence="12">
    <location>
        <begin position="376"/>
        <end position="389"/>
    </location>
</feature>
<dbReference type="EMBL" id="LNIX01000001">
    <property type="protein sequence ID" value="OXA63887.1"/>
    <property type="molecule type" value="Genomic_DNA"/>
</dbReference>
<evidence type="ECO:0000256" key="1">
    <source>
        <dbReference type="ARBA" id="ARBA00004123"/>
    </source>
</evidence>
<comment type="subcellular location">
    <subcellularLocation>
        <location evidence="1 8 9">Nucleus</location>
    </subcellularLocation>
</comment>
<dbReference type="InterPro" id="IPR043562">
    <property type="entry name" value="RAX/RAX2"/>
</dbReference>
<dbReference type="PANTHER" id="PTHR46271">
    <property type="entry name" value="HOMEOBOX PROTEIN, PUTATIVE-RELATED"/>
    <property type="match status" value="1"/>
</dbReference>
<keyword evidence="5 8" id="KW-0371">Homeobox</keyword>
<organism evidence="13 14">
    <name type="scientific">Folsomia candida</name>
    <name type="common">Springtail</name>
    <dbReference type="NCBI Taxonomy" id="158441"/>
    <lineage>
        <taxon>Eukaryota</taxon>
        <taxon>Metazoa</taxon>
        <taxon>Ecdysozoa</taxon>
        <taxon>Arthropoda</taxon>
        <taxon>Hexapoda</taxon>
        <taxon>Collembola</taxon>
        <taxon>Entomobryomorpha</taxon>
        <taxon>Isotomoidea</taxon>
        <taxon>Isotomidae</taxon>
        <taxon>Proisotominae</taxon>
        <taxon>Folsomia</taxon>
    </lineage>
</organism>
<dbReference type="SMART" id="SM00389">
    <property type="entry name" value="HOX"/>
    <property type="match status" value="1"/>
</dbReference>
<dbReference type="PROSITE" id="PS50803">
    <property type="entry name" value="OAR"/>
    <property type="match status" value="1"/>
</dbReference>
<accession>A0A226F365</accession>
<evidence type="ECO:0000256" key="8">
    <source>
        <dbReference type="PROSITE-ProRule" id="PRU00108"/>
    </source>
</evidence>
<evidence type="ECO:0000256" key="2">
    <source>
        <dbReference type="ARBA" id="ARBA00006503"/>
    </source>
</evidence>
<evidence type="ECO:0000256" key="3">
    <source>
        <dbReference type="ARBA" id="ARBA00023015"/>
    </source>
</evidence>
<keyword evidence="7 8" id="KW-0539">Nucleus</keyword>
<dbReference type="Gene3D" id="1.10.10.60">
    <property type="entry name" value="Homeodomain-like"/>
    <property type="match status" value="1"/>
</dbReference>
<dbReference type="Pfam" id="PF00046">
    <property type="entry name" value="Homeodomain"/>
    <property type="match status" value="1"/>
</dbReference>
<feature type="compositionally biased region" description="Polar residues" evidence="10">
    <location>
        <begin position="366"/>
        <end position="375"/>
    </location>
</feature>
<dbReference type="Pfam" id="PF03826">
    <property type="entry name" value="OAR"/>
    <property type="match status" value="1"/>
</dbReference>
<dbReference type="PROSITE" id="PS00027">
    <property type="entry name" value="HOMEOBOX_1"/>
    <property type="match status" value="1"/>
</dbReference>
<feature type="compositionally biased region" description="Gly residues" evidence="10">
    <location>
        <begin position="77"/>
        <end position="91"/>
    </location>
</feature>
<reference evidence="13 14" key="1">
    <citation type="submission" date="2015-12" db="EMBL/GenBank/DDBJ databases">
        <title>The genome of Folsomia candida.</title>
        <authorList>
            <person name="Faddeeva A."/>
            <person name="Derks M.F."/>
            <person name="Anvar Y."/>
            <person name="Smit S."/>
            <person name="Van Straalen N."/>
            <person name="Roelofs D."/>
        </authorList>
    </citation>
    <scope>NUCLEOTIDE SEQUENCE [LARGE SCALE GENOMIC DNA]</scope>
    <source>
        <strain evidence="13 14">VU population</strain>
        <tissue evidence="13">Whole body</tissue>
    </source>
</reference>
<dbReference type="AlphaFoldDB" id="A0A226F365"/>
<keyword evidence="4 8" id="KW-0238">DNA-binding</keyword>
<evidence type="ECO:0000259" key="11">
    <source>
        <dbReference type="PROSITE" id="PS50071"/>
    </source>
</evidence>
<evidence type="ECO:0000313" key="14">
    <source>
        <dbReference type="Proteomes" id="UP000198287"/>
    </source>
</evidence>
<evidence type="ECO:0000256" key="6">
    <source>
        <dbReference type="ARBA" id="ARBA00023163"/>
    </source>
</evidence>
<dbReference type="GO" id="GO:0045944">
    <property type="term" value="P:positive regulation of transcription by RNA polymerase II"/>
    <property type="evidence" value="ECO:0007669"/>
    <property type="project" value="InterPro"/>
</dbReference>
<comment type="caution">
    <text evidence="13">The sequence shown here is derived from an EMBL/GenBank/DDBJ whole genome shotgun (WGS) entry which is preliminary data.</text>
</comment>
<dbReference type="InterPro" id="IPR001356">
    <property type="entry name" value="HD"/>
</dbReference>
<keyword evidence="3" id="KW-0805">Transcription regulation</keyword>
<name>A0A226F365_FOLCA</name>
<evidence type="ECO:0000256" key="7">
    <source>
        <dbReference type="ARBA" id="ARBA00023242"/>
    </source>
</evidence>
<dbReference type="OrthoDB" id="6159439at2759"/>
<dbReference type="GO" id="GO:0000978">
    <property type="term" value="F:RNA polymerase II cis-regulatory region sequence-specific DNA binding"/>
    <property type="evidence" value="ECO:0007669"/>
    <property type="project" value="TreeGrafter"/>
</dbReference>
<feature type="compositionally biased region" description="Basic residues" evidence="10">
    <location>
        <begin position="106"/>
        <end position="122"/>
    </location>
</feature>
<dbReference type="InterPro" id="IPR003654">
    <property type="entry name" value="OAR_dom"/>
</dbReference>
<evidence type="ECO:0000256" key="10">
    <source>
        <dbReference type="SAM" id="MobiDB-lite"/>
    </source>
</evidence>
<gene>
    <name evidence="13" type="ORF">Fcan01_02611</name>
</gene>
<evidence type="ECO:0000256" key="5">
    <source>
        <dbReference type="ARBA" id="ARBA00023155"/>
    </source>
</evidence>
<feature type="domain" description="Homeobox" evidence="11">
    <location>
        <begin position="159"/>
        <end position="219"/>
    </location>
</feature>